<proteinExistence type="predicted"/>
<feature type="signal peptide" evidence="1">
    <location>
        <begin position="1"/>
        <end position="23"/>
    </location>
</feature>
<dbReference type="AlphaFoldDB" id="A0A1G6T2H1"/>
<evidence type="ECO:0000313" key="3">
    <source>
        <dbReference type="Proteomes" id="UP000199417"/>
    </source>
</evidence>
<keyword evidence="1" id="KW-0732">Signal</keyword>
<gene>
    <name evidence="2" type="ORF">SAMN05444580_103369</name>
</gene>
<protein>
    <submittedName>
        <fullName evidence="2">Uncharacterized protein</fullName>
    </submittedName>
</protein>
<dbReference type="EMBL" id="FNAB01000003">
    <property type="protein sequence ID" value="SDD23163.1"/>
    <property type="molecule type" value="Genomic_DNA"/>
</dbReference>
<evidence type="ECO:0000313" key="2">
    <source>
        <dbReference type="EMBL" id="SDD23163.1"/>
    </source>
</evidence>
<sequence length="65" mass="6367">MRAAITVGLVGALVLLGGGAANASPPGFDPLGGLPLPVADLLRAVLAPVVQLAVDAWNFFGALSS</sequence>
<reference evidence="2 3" key="1">
    <citation type="submission" date="2016-10" db="EMBL/GenBank/DDBJ databases">
        <authorList>
            <person name="de Groot N.N."/>
        </authorList>
    </citation>
    <scope>NUCLEOTIDE SEQUENCE [LARGE SCALE GENOMIC DNA]</scope>
    <source>
        <strain evidence="2 3">JCM 11308</strain>
    </source>
</reference>
<name>A0A1G6T2H1_9NOCA</name>
<keyword evidence="3" id="KW-1185">Reference proteome</keyword>
<organism evidence="2 3">
    <name type="scientific">Rhodococcus tukisamuensis</name>
    <dbReference type="NCBI Taxonomy" id="168276"/>
    <lineage>
        <taxon>Bacteria</taxon>
        <taxon>Bacillati</taxon>
        <taxon>Actinomycetota</taxon>
        <taxon>Actinomycetes</taxon>
        <taxon>Mycobacteriales</taxon>
        <taxon>Nocardiaceae</taxon>
        <taxon>Rhodococcus</taxon>
    </lineage>
</organism>
<evidence type="ECO:0000256" key="1">
    <source>
        <dbReference type="SAM" id="SignalP"/>
    </source>
</evidence>
<accession>A0A1G6T2H1</accession>
<feature type="chain" id="PRO_5011506234" evidence="1">
    <location>
        <begin position="24"/>
        <end position="65"/>
    </location>
</feature>
<dbReference type="Proteomes" id="UP000199417">
    <property type="component" value="Unassembled WGS sequence"/>
</dbReference>